<gene>
    <name evidence="1" type="ORF">HNQ77_002249</name>
</gene>
<name>A0A841JUZ9_9BACT</name>
<protein>
    <submittedName>
        <fullName evidence="1">Uncharacterized protein</fullName>
    </submittedName>
</protein>
<reference evidence="1 2" key="1">
    <citation type="submission" date="2020-08" db="EMBL/GenBank/DDBJ databases">
        <title>Genomic Encyclopedia of Type Strains, Phase IV (KMG-IV): sequencing the most valuable type-strain genomes for metagenomic binning, comparative biology and taxonomic classification.</title>
        <authorList>
            <person name="Goeker M."/>
        </authorList>
    </citation>
    <scope>NUCLEOTIDE SEQUENCE [LARGE SCALE GENOMIC DNA]</scope>
    <source>
        <strain evidence="1 2">DSM 103733</strain>
    </source>
</reference>
<keyword evidence="2" id="KW-1185">Reference proteome</keyword>
<dbReference type="EMBL" id="JACHEK010000004">
    <property type="protein sequence ID" value="MBB6144297.1"/>
    <property type="molecule type" value="Genomic_DNA"/>
</dbReference>
<comment type="caution">
    <text evidence="1">The sequence shown here is derived from an EMBL/GenBank/DDBJ whole genome shotgun (WGS) entry which is preliminary data.</text>
</comment>
<accession>A0A841JUZ9</accession>
<organism evidence="1 2">
    <name type="scientific">Silvibacterium bohemicum</name>
    <dbReference type="NCBI Taxonomy" id="1577686"/>
    <lineage>
        <taxon>Bacteria</taxon>
        <taxon>Pseudomonadati</taxon>
        <taxon>Acidobacteriota</taxon>
        <taxon>Terriglobia</taxon>
        <taxon>Terriglobales</taxon>
        <taxon>Acidobacteriaceae</taxon>
        <taxon>Silvibacterium</taxon>
    </lineage>
</organism>
<evidence type="ECO:0000313" key="1">
    <source>
        <dbReference type="EMBL" id="MBB6144297.1"/>
    </source>
</evidence>
<dbReference type="OrthoDB" id="1921697at2"/>
<dbReference type="RefSeq" id="WP_050059059.1">
    <property type="nucleotide sequence ID" value="NZ_JACHEK010000004.1"/>
</dbReference>
<evidence type="ECO:0000313" key="2">
    <source>
        <dbReference type="Proteomes" id="UP000538666"/>
    </source>
</evidence>
<dbReference type="AlphaFoldDB" id="A0A841JUZ9"/>
<proteinExistence type="predicted"/>
<sequence length="102" mass="11517">MKHGIDPSLAIEAKAITALAFRNGPIEDLHAGNACAVCAGKPEFSHVSDEEMKRIMKAAVNAMYRLLWQRDHDPEAYLKSLALGERYTLRWDDPEIETPRPR</sequence>
<dbReference type="Proteomes" id="UP000538666">
    <property type="component" value="Unassembled WGS sequence"/>
</dbReference>